<sequence>MTLKAHPLHFNLAEEYVNVVMAAPCQLLTTVVDVHQQSPTEDDTAVPMCQSPPNLKSTPVCMLIIHVYYVHYMFPY</sequence>
<comment type="caution">
    <text evidence="1">The sequence shown here is derived from an EMBL/GenBank/DDBJ whole genome shotgun (WGS) entry which is preliminary data.</text>
</comment>
<evidence type="ECO:0000313" key="2">
    <source>
        <dbReference type="Proteomes" id="UP001347796"/>
    </source>
</evidence>
<dbReference type="AlphaFoldDB" id="A0AAN8J0F9"/>
<dbReference type="EMBL" id="JAZGQO010000018">
    <property type="protein sequence ID" value="KAK6167013.1"/>
    <property type="molecule type" value="Genomic_DNA"/>
</dbReference>
<gene>
    <name evidence="1" type="ORF">SNE40_021126</name>
</gene>
<evidence type="ECO:0000313" key="1">
    <source>
        <dbReference type="EMBL" id="KAK6167013.1"/>
    </source>
</evidence>
<dbReference type="Proteomes" id="UP001347796">
    <property type="component" value="Unassembled WGS sequence"/>
</dbReference>
<name>A0AAN8J0F9_PATCE</name>
<organism evidence="1 2">
    <name type="scientific">Patella caerulea</name>
    <name type="common">Rayed Mediterranean limpet</name>
    <dbReference type="NCBI Taxonomy" id="87958"/>
    <lineage>
        <taxon>Eukaryota</taxon>
        <taxon>Metazoa</taxon>
        <taxon>Spiralia</taxon>
        <taxon>Lophotrochozoa</taxon>
        <taxon>Mollusca</taxon>
        <taxon>Gastropoda</taxon>
        <taxon>Patellogastropoda</taxon>
        <taxon>Patelloidea</taxon>
        <taxon>Patellidae</taxon>
        <taxon>Patella</taxon>
    </lineage>
</organism>
<proteinExistence type="predicted"/>
<reference evidence="1 2" key="1">
    <citation type="submission" date="2024-01" db="EMBL/GenBank/DDBJ databases">
        <title>The genome of the rayed Mediterranean limpet Patella caerulea (Linnaeus, 1758).</title>
        <authorList>
            <person name="Anh-Thu Weber A."/>
            <person name="Halstead-Nussloch G."/>
        </authorList>
    </citation>
    <scope>NUCLEOTIDE SEQUENCE [LARGE SCALE GENOMIC DNA]</scope>
    <source>
        <strain evidence="1">AATW-2023a</strain>
        <tissue evidence="1">Whole specimen</tissue>
    </source>
</reference>
<protein>
    <submittedName>
        <fullName evidence="1">Uncharacterized protein</fullName>
    </submittedName>
</protein>
<keyword evidence="2" id="KW-1185">Reference proteome</keyword>
<accession>A0AAN8J0F9</accession>